<comment type="caution">
    <text evidence="6">The sequence shown here is derived from an EMBL/GenBank/DDBJ whole genome shotgun (WGS) entry which is preliminary data.</text>
</comment>
<dbReference type="InterPro" id="IPR016163">
    <property type="entry name" value="Ald_DH_C"/>
</dbReference>
<dbReference type="Pfam" id="PF00171">
    <property type="entry name" value="Aldedh"/>
    <property type="match status" value="1"/>
</dbReference>
<dbReference type="SUPFAM" id="SSF53720">
    <property type="entry name" value="ALDH-like"/>
    <property type="match status" value="1"/>
</dbReference>
<dbReference type="PROSITE" id="PS00687">
    <property type="entry name" value="ALDEHYDE_DEHYDR_GLU"/>
    <property type="match status" value="1"/>
</dbReference>
<evidence type="ECO:0000313" key="6">
    <source>
        <dbReference type="EMBL" id="GES09597.1"/>
    </source>
</evidence>
<dbReference type="Gene3D" id="3.40.605.10">
    <property type="entry name" value="Aldehyde Dehydrogenase, Chain A, domain 1"/>
    <property type="match status" value="1"/>
</dbReference>
<sequence length="469" mass="49514">MFDHPMTVDGADVRTDRRDPVLDPATEQVIGHAPIADAEHLDQAVEAAARAFPAWAAAPPARREALTKAASAVESAADTIARVVAVETGKPQAESLWEVRSMAAFLRYNAALEAPRTVLKDDAEASVEVVHRPIGPIGAIIPWNAPVYVLGLKLGPALAAGCTVVVKPSPFTPLSALLVGVLLREALPPGVVNVINGGNDLGAAMTAHPGLRKITLTGSTATGKRVLAGAADQLKRITLELGGNDPAILLDDVDLDAQIEKIFWAAFRGTGQACVAIKRLYAPEALYDEVVARLAELADTVVVGPGTDPASRLGPLTTPAQLDLVARLVEDAVSSGARVVSGGARLDRPGYFYAPTILADARDGMRVVDEEQFGPVLPVVPYTSLEEVMRHVNVGDYGLGASVWTGDLATGAEVAARFESGLSWVNTHRATLGPQQPTHGWKHSGLGVEKGMWGYLSFTEIQVRYVARN</sequence>
<protein>
    <submittedName>
        <fullName evidence="6">Aldehyde dehydrogenase</fullName>
    </submittedName>
</protein>
<dbReference type="EMBL" id="BLAE01000016">
    <property type="protein sequence ID" value="GES09597.1"/>
    <property type="molecule type" value="Genomic_DNA"/>
</dbReference>
<feature type="active site" evidence="3">
    <location>
        <position position="240"/>
    </location>
</feature>
<dbReference type="OrthoDB" id="6882680at2"/>
<gene>
    <name evidence="6" type="ORF">Amac_031930</name>
</gene>
<feature type="domain" description="Aldehyde dehydrogenase" evidence="5">
    <location>
        <begin position="18"/>
        <end position="462"/>
    </location>
</feature>
<name>A0A5M3WK85_9ACTN</name>
<proteinExistence type="inferred from homology"/>
<dbReference type="InterPro" id="IPR029510">
    <property type="entry name" value="Ald_DH_CS_GLU"/>
</dbReference>
<reference evidence="6 7" key="1">
    <citation type="submission" date="2019-10" db="EMBL/GenBank/DDBJ databases">
        <title>Whole genome shotgun sequence of Acrocarpospora macrocephala NBRC 16266.</title>
        <authorList>
            <person name="Ichikawa N."/>
            <person name="Kimura A."/>
            <person name="Kitahashi Y."/>
            <person name="Komaki H."/>
            <person name="Oguchi A."/>
        </authorList>
    </citation>
    <scope>NUCLEOTIDE SEQUENCE [LARGE SCALE GENOMIC DNA]</scope>
    <source>
        <strain evidence="6 7">NBRC 16266</strain>
    </source>
</reference>
<dbReference type="FunFam" id="3.40.309.10:FF:000009">
    <property type="entry name" value="Aldehyde dehydrogenase A"/>
    <property type="match status" value="1"/>
</dbReference>
<dbReference type="InterPro" id="IPR016162">
    <property type="entry name" value="Ald_DH_N"/>
</dbReference>
<evidence type="ECO:0000256" key="4">
    <source>
        <dbReference type="RuleBase" id="RU003345"/>
    </source>
</evidence>
<dbReference type="FunFam" id="3.40.605.10:FF:000007">
    <property type="entry name" value="NAD/NADP-dependent betaine aldehyde dehydrogenase"/>
    <property type="match status" value="1"/>
</dbReference>
<accession>A0A5M3WK85</accession>
<evidence type="ECO:0000256" key="3">
    <source>
        <dbReference type="PROSITE-ProRule" id="PRU10007"/>
    </source>
</evidence>
<dbReference type="AlphaFoldDB" id="A0A5M3WK85"/>
<keyword evidence="7" id="KW-1185">Reference proteome</keyword>
<dbReference type="RefSeq" id="WP_155355123.1">
    <property type="nucleotide sequence ID" value="NZ_BAAAHL010000040.1"/>
</dbReference>
<comment type="similarity">
    <text evidence="1 4">Belongs to the aldehyde dehydrogenase family.</text>
</comment>
<dbReference type="InterPro" id="IPR044086">
    <property type="entry name" value="LUC3-like"/>
</dbReference>
<dbReference type="Gene3D" id="3.40.309.10">
    <property type="entry name" value="Aldehyde Dehydrogenase, Chain A, domain 2"/>
    <property type="match status" value="1"/>
</dbReference>
<organism evidence="6 7">
    <name type="scientific">Acrocarpospora macrocephala</name>
    <dbReference type="NCBI Taxonomy" id="150177"/>
    <lineage>
        <taxon>Bacteria</taxon>
        <taxon>Bacillati</taxon>
        <taxon>Actinomycetota</taxon>
        <taxon>Actinomycetes</taxon>
        <taxon>Streptosporangiales</taxon>
        <taxon>Streptosporangiaceae</taxon>
        <taxon>Acrocarpospora</taxon>
    </lineage>
</organism>
<keyword evidence="2 4" id="KW-0560">Oxidoreductase</keyword>
<evidence type="ECO:0000313" key="7">
    <source>
        <dbReference type="Proteomes" id="UP000331127"/>
    </source>
</evidence>
<dbReference type="Proteomes" id="UP000331127">
    <property type="component" value="Unassembled WGS sequence"/>
</dbReference>
<evidence type="ECO:0000259" key="5">
    <source>
        <dbReference type="Pfam" id="PF00171"/>
    </source>
</evidence>
<dbReference type="InterPro" id="IPR016161">
    <property type="entry name" value="Ald_DH/histidinol_DH"/>
</dbReference>
<dbReference type="InterPro" id="IPR015590">
    <property type="entry name" value="Aldehyde_DH_dom"/>
</dbReference>
<dbReference type="PANTHER" id="PTHR11699">
    <property type="entry name" value="ALDEHYDE DEHYDROGENASE-RELATED"/>
    <property type="match status" value="1"/>
</dbReference>
<evidence type="ECO:0000256" key="1">
    <source>
        <dbReference type="ARBA" id="ARBA00009986"/>
    </source>
</evidence>
<dbReference type="GO" id="GO:0016620">
    <property type="term" value="F:oxidoreductase activity, acting on the aldehyde or oxo group of donors, NAD or NADP as acceptor"/>
    <property type="evidence" value="ECO:0007669"/>
    <property type="project" value="InterPro"/>
</dbReference>
<evidence type="ECO:0000256" key="2">
    <source>
        <dbReference type="ARBA" id="ARBA00023002"/>
    </source>
</evidence>
<dbReference type="CDD" id="cd07106">
    <property type="entry name" value="ALDH_AldA-AAD23400"/>
    <property type="match status" value="1"/>
</dbReference>